<feature type="region of interest" description="Disordered" evidence="1">
    <location>
        <begin position="1"/>
        <end position="20"/>
    </location>
</feature>
<organism evidence="3">
    <name type="scientific">Glehnia littoralis associated mycopartitivirus</name>
    <dbReference type="NCBI Taxonomy" id="2765868"/>
    <lineage>
        <taxon>Viruses</taxon>
        <taxon>Riboviria</taxon>
        <taxon>Orthornavirae</taxon>
        <taxon>Pisuviricota</taxon>
        <taxon>Duplopiviricetes</taxon>
        <taxon>Durnavirales</taxon>
        <taxon>Partitiviridae</taxon>
    </lineage>
</organism>
<reference evidence="3" key="1">
    <citation type="journal article" date="2021" name="Gene">
        <title>Discovery of putative novel viruses in the transcriptomes of endangered plant species native to India and China.</title>
        <authorList>
            <person name="Sidharthan V.K."/>
            <person name="Kalaivanan N.S."/>
            <person name="Baranwal V.K."/>
        </authorList>
    </citation>
    <scope>NUCLEOTIDE SEQUENCE</scope>
    <source>
        <strain evidence="3">China</strain>
    </source>
</reference>
<accession>A0A8D9UJ17</accession>
<evidence type="ECO:0000256" key="1">
    <source>
        <dbReference type="SAM" id="MobiDB-lite"/>
    </source>
</evidence>
<keyword evidence="3" id="KW-0946">Virion</keyword>
<sequence>MSKNTRLRTSIAPPALPEVPTQVHDGQPAAPISVAPVLLAHLAPERNTDSNTGALFTLEIVPDFRFILLSWLYSLSRNMPNSVYLSSPFASPPSVIGYTIIMLVAMLYHTDAAHLQVPSAAAQAIMNNSLFSRFFDTLLDLPVPDFAHNEFESLRAFLPDDIPNLVILCSLACTDYFHDFGRHLSANIFFLAHNLLATLPGNSTTETVRHTFYTTTVNTVNLPGNVAAHITPGQLFGRINGEDTNSNWLNQRIDSLLNAMAIRAVNTTNIVAQVDFPAFALADANDYNPYTFLCALSSESYISVNSAMSNLSEWVSATFPASKTLRFYLQAGSPEAINHLLTNVAMPTWNTTIISSKFESKKFAAGTAPSQNLTELATEYHYLETPEAPSAPTNDNPTVFEYANPRVASTPPTTRPAYANLATLSQRPDPYVNPLTFIAFNVNEHVLPRMYIFAPYAHGSGSLGPVITAGKIIESGDISAVMLSVRTPATGLYYENSHYFSGAIRLSRTKKALFDAQTPTHIQTPHARNSLNGPIAFFRGFIKGLRVPVISAGPVNAPAVDNENSARLIPGAERIRHATDNPHTVNIYGRDLDTDLYLHDSVEFAIWSSLRFRHHMPTGPVIYILPTADHIFGKRVPVFGTVHPALRV</sequence>
<keyword evidence="2" id="KW-0472">Membrane</keyword>
<protein>
    <submittedName>
        <fullName evidence="3">Coat protein</fullName>
    </submittedName>
</protein>
<keyword evidence="2" id="KW-0812">Transmembrane</keyword>
<name>A0A8D9UJ17_9VIRU</name>
<dbReference type="GO" id="GO:0019028">
    <property type="term" value="C:viral capsid"/>
    <property type="evidence" value="ECO:0007669"/>
    <property type="project" value="UniProtKB-KW"/>
</dbReference>
<dbReference type="EMBL" id="BK013333">
    <property type="protein sequence ID" value="DAF42472.1"/>
    <property type="molecule type" value="Genomic_RNA"/>
</dbReference>
<dbReference type="InterPro" id="IPR058242">
    <property type="entry name" value="Capsid_partitivirus"/>
</dbReference>
<evidence type="ECO:0000313" key="3">
    <source>
        <dbReference type="EMBL" id="DAF42472.1"/>
    </source>
</evidence>
<evidence type="ECO:0000256" key="2">
    <source>
        <dbReference type="SAM" id="Phobius"/>
    </source>
</evidence>
<proteinExistence type="predicted"/>
<keyword evidence="2" id="KW-1133">Transmembrane helix</keyword>
<keyword evidence="3" id="KW-0167">Capsid protein</keyword>
<dbReference type="Pfam" id="PF25666">
    <property type="entry name" value="Partiti_capsid"/>
    <property type="match status" value="1"/>
</dbReference>
<feature type="transmembrane region" description="Helical" evidence="2">
    <location>
        <begin position="83"/>
        <end position="108"/>
    </location>
</feature>